<dbReference type="AlphaFoldDB" id="A0A0V0QES4"/>
<feature type="binding site" evidence="11">
    <location>
        <position position="361"/>
    </location>
    <ligand>
        <name>Zn(2+)</name>
        <dbReference type="ChEBI" id="CHEBI:29105"/>
        <note>catalytic</note>
    </ligand>
</feature>
<reference evidence="14 15" key="1">
    <citation type="journal article" date="2015" name="Sci. Rep.">
        <title>Genome of the facultative scuticociliatosis pathogen Pseudocohnilembus persalinus provides insight into its virulence through horizontal gene transfer.</title>
        <authorList>
            <person name="Xiong J."/>
            <person name="Wang G."/>
            <person name="Cheng J."/>
            <person name="Tian M."/>
            <person name="Pan X."/>
            <person name="Warren A."/>
            <person name="Jiang C."/>
            <person name="Yuan D."/>
            <person name="Miao W."/>
        </authorList>
    </citation>
    <scope>NUCLEOTIDE SEQUENCE [LARGE SCALE GENOMIC DNA]</scope>
    <source>
        <strain evidence="14">36N120E</strain>
    </source>
</reference>
<evidence type="ECO:0000256" key="11">
    <source>
        <dbReference type="PIRSR" id="PIRSR634015-3"/>
    </source>
</evidence>
<evidence type="ECO:0000256" key="2">
    <source>
        <dbReference type="ARBA" id="ARBA00010136"/>
    </source>
</evidence>
<evidence type="ECO:0000256" key="7">
    <source>
        <dbReference type="ARBA" id="ARBA00022833"/>
    </source>
</evidence>
<evidence type="ECO:0000256" key="3">
    <source>
        <dbReference type="ARBA" id="ARBA00022490"/>
    </source>
</evidence>
<keyword evidence="3" id="KW-0963">Cytoplasm</keyword>
<dbReference type="EMBL" id="LDAU01000183">
    <property type="protein sequence ID" value="KRX00695.1"/>
    <property type="molecule type" value="Genomic_DNA"/>
</dbReference>
<dbReference type="CDD" id="cd09599">
    <property type="entry name" value="M1_LTA4H"/>
    <property type="match status" value="1"/>
</dbReference>
<dbReference type="Pfam" id="PF01433">
    <property type="entry name" value="Peptidase_M1"/>
    <property type="match status" value="2"/>
</dbReference>
<dbReference type="InParanoid" id="A0A0V0QES4"/>
<dbReference type="GO" id="GO:0008237">
    <property type="term" value="F:metallopeptidase activity"/>
    <property type="evidence" value="ECO:0007669"/>
    <property type="project" value="UniProtKB-KW"/>
</dbReference>
<evidence type="ECO:0000256" key="8">
    <source>
        <dbReference type="ARBA" id="ARBA00023049"/>
    </source>
</evidence>
<evidence type="ECO:0000313" key="15">
    <source>
        <dbReference type="Proteomes" id="UP000054937"/>
    </source>
</evidence>
<protein>
    <submittedName>
        <fullName evidence="14">Armadillo-type fold</fullName>
    </submittedName>
</protein>
<sequence>MQKIKKTLDIIRKKPHYLGVGVSVILGGYIFYKILKQRINKSENEEENHIEENQEDILQKDEWYNNIDPSSLSNLNDFTTLHYDIDYFIEFNKKKLAGKINYTFESKASDLKKIILDVKCLLIYEVTNEQDQVLKYHIQSNPKYKEDLGDQLVITLDKTYQQSDQFTIRIFFDTFNPDNRPTAINWLNPEQTMGKKYPFLFTQCEPIFARTLFPCQDSPSVKATFNATLRTNNKISAYCSGQLTQVFDSDFEKVYLFEQTIPIPAYLFALLAGDLKQNKISERCYVIAEPSFIDQCCSELDEMETQLNAIEDYLTPYKWKEYKIAILPPSFPYGGMENPLLTFASPTIIVGDKSQTQVVIHEMVHSWYQELVNAVRGFGSKHEYTKLQPNLKHNNPDDAFSQVPYVKGCQFLMYLERQLGINGEQIFQEFLKRYFIQFEQQSIDYEEFMIFYRSFLKERLDQQQFQQYFDTLKLQEWLYEPGLPIETSSFESSKLNQMNDLLNQFIKNPLIIIQDPLKFHNLENDLKPLFLNGILQNKQKIKSFNNVISQMETQLQMNANYLHKYEIGVKWMLLAISASHQKTIEQVEQIVGSVGRMKYLRPIYKALIQNGYKNLAQKIFQKNKLFYHTIAAKMIGKDIL</sequence>
<dbReference type="Pfam" id="PF17900">
    <property type="entry name" value="Peptidase_M1_N"/>
    <property type="match status" value="1"/>
</dbReference>
<dbReference type="Gene3D" id="2.60.40.1730">
    <property type="entry name" value="tricorn interacting facor f3 domain"/>
    <property type="match status" value="1"/>
</dbReference>
<feature type="transmembrane region" description="Helical" evidence="12">
    <location>
        <begin position="16"/>
        <end position="35"/>
    </location>
</feature>
<dbReference type="PANTHER" id="PTHR45726">
    <property type="entry name" value="LEUKOTRIENE A-4 HYDROLASE"/>
    <property type="match status" value="1"/>
</dbReference>
<evidence type="ECO:0000313" key="14">
    <source>
        <dbReference type="EMBL" id="KRX00695.1"/>
    </source>
</evidence>
<evidence type="ECO:0000256" key="6">
    <source>
        <dbReference type="ARBA" id="ARBA00022801"/>
    </source>
</evidence>
<keyword evidence="12" id="KW-1133">Transmembrane helix</keyword>
<dbReference type="PRINTS" id="PR00756">
    <property type="entry name" value="ALADIPTASE"/>
</dbReference>
<dbReference type="SUPFAM" id="SSF55486">
    <property type="entry name" value="Metalloproteases ('zincins'), catalytic domain"/>
    <property type="match status" value="1"/>
</dbReference>
<dbReference type="SUPFAM" id="SSF48371">
    <property type="entry name" value="ARM repeat"/>
    <property type="match status" value="1"/>
</dbReference>
<comment type="subcellular location">
    <subcellularLocation>
        <location evidence="1">Cytoplasm</location>
    </subcellularLocation>
</comment>
<dbReference type="Gene3D" id="1.25.40.320">
    <property type="entry name" value="Peptidase M1, leukotriene A4 hydrolase/aminopeptidase C-terminal domain"/>
    <property type="match status" value="1"/>
</dbReference>
<organism evidence="14 15">
    <name type="scientific">Pseudocohnilembus persalinus</name>
    <name type="common">Ciliate</name>
    <dbReference type="NCBI Taxonomy" id="266149"/>
    <lineage>
        <taxon>Eukaryota</taxon>
        <taxon>Sar</taxon>
        <taxon>Alveolata</taxon>
        <taxon>Ciliophora</taxon>
        <taxon>Intramacronucleata</taxon>
        <taxon>Oligohymenophorea</taxon>
        <taxon>Scuticociliatia</taxon>
        <taxon>Philasterida</taxon>
        <taxon>Pseudocohnilembidae</taxon>
        <taxon>Pseudocohnilembus</taxon>
    </lineage>
</organism>
<dbReference type="GO" id="GO:0005829">
    <property type="term" value="C:cytosol"/>
    <property type="evidence" value="ECO:0007669"/>
    <property type="project" value="TreeGrafter"/>
</dbReference>
<dbReference type="InterPro" id="IPR027268">
    <property type="entry name" value="Peptidase_M4/M1_CTD_sf"/>
</dbReference>
<dbReference type="FunFam" id="3.30.2010.30:FF:000001">
    <property type="entry name" value="Leukotriene A(4) hydrolase"/>
    <property type="match status" value="1"/>
</dbReference>
<evidence type="ECO:0000256" key="9">
    <source>
        <dbReference type="PIRSR" id="PIRSR634015-1"/>
    </source>
</evidence>
<dbReference type="InterPro" id="IPR015211">
    <property type="entry name" value="Peptidase_M1_C"/>
</dbReference>
<keyword evidence="4" id="KW-0645">Protease</keyword>
<dbReference type="SMART" id="SM01263">
    <property type="entry name" value="Leuk-A4-hydro_C"/>
    <property type="match status" value="1"/>
</dbReference>
<feature type="binding site" evidence="10">
    <location>
        <begin position="596"/>
        <end position="598"/>
    </location>
    <ligand>
        <name>a peptide</name>
        <dbReference type="ChEBI" id="CHEBI:60466"/>
    </ligand>
</feature>
<dbReference type="InterPro" id="IPR049980">
    <property type="entry name" value="LTA4H_cat"/>
</dbReference>
<dbReference type="Gene3D" id="3.30.2010.30">
    <property type="match status" value="1"/>
</dbReference>
<dbReference type="Pfam" id="PF09127">
    <property type="entry name" value="Leuk-A4-hydro_C"/>
    <property type="match status" value="1"/>
</dbReference>
<dbReference type="OrthoDB" id="10031169at2759"/>
<feature type="binding site" evidence="11">
    <location>
        <position position="365"/>
    </location>
    <ligand>
        <name>Zn(2+)</name>
        <dbReference type="ChEBI" id="CHEBI:29105"/>
        <note>catalytic</note>
    </ligand>
</feature>
<gene>
    <name evidence="14" type="ORF">PPERSA_00922</name>
</gene>
<evidence type="ECO:0000259" key="13">
    <source>
        <dbReference type="SMART" id="SM01263"/>
    </source>
</evidence>
<dbReference type="InterPro" id="IPR001930">
    <property type="entry name" value="Peptidase_M1"/>
</dbReference>
<name>A0A0V0QES4_PSEPJ</name>
<comment type="cofactor">
    <cofactor evidence="11">
        <name>Zn(2+)</name>
        <dbReference type="ChEBI" id="CHEBI:29105"/>
    </cofactor>
    <text evidence="11">Binds 1 zinc ion per subunit.</text>
</comment>
<keyword evidence="8" id="KW-0482">Metalloprotease</keyword>
<dbReference type="InterPro" id="IPR016024">
    <property type="entry name" value="ARM-type_fold"/>
</dbReference>
<dbReference type="Gene3D" id="1.10.390.10">
    <property type="entry name" value="Neutral Protease Domain 2"/>
    <property type="match status" value="1"/>
</dbReference>
<feature type="binding site" evidence="10">
    <location>
        <begin position="203"/>
        <end position="205"/>
    </location>
    <ligand>
        <name>a peptide</name>
        <dbReference type="ChEBI" id="CHEBI:60466"/>
    </ligand>
</feature>
<keyword evidence="15" id="KW-1185">Reference proteome</keyword>
<dbReference type="InterPro" id="IPR014782">
    <property type="entry name" value="Peptidase_M1_dom"/>
</dbReference>
<accession>A0A0V0QES4</accession>
<dbReference type="Proteomes" id="UP000054937">
    <property type="component" value="Unassembled WGS sequence"/>
</dbReference>
<keyword evidence="5 11" id="KW-0479">Metal-binding</keyword>
<evidence type="ECO:0000256" key="4">
    <source>
        <dbReference type="ARBA" id="ARBA00022670"/>
    </source>
</evidence>
<dbReference type="InterPro" id="IPR034015">
    <property type="entry name" value="M1_LTA4H"/>
</dbReference>
<evidence type="ECO:0000256" key="12">
    <source>
        <dbReference type="SAM" id="Phobius"/>
    </source>
</evidence>
<evidence type="ECO:0000256" key="10">
    <source>
        <dbReference type="PIRSR" id="PIRSR634015-2"/>
    </source>
</evidence>
<feature type="binding site" evidence="10">
    <location>
        <begin position="332"/>
        <end position="337"/>
    </location>
    <ligand>
        <name>a peptide</name>
        <dbReference type="ChEBI" id="CHEBI:60466"/>
    </ligand>
</feature>
<keyword evidence="12" id="KW-0812">Transmembrane</keyword>
<dbReference type="GO" id="GO:0008270">
    <property type="term" value="F:zinc ion binding"/>
    <property type="evidence" value="ECO:0007669"/>
    <property type="project" value="InterPro"/>
</dbReference>
<dbReference type="PANTHER" id="PTHR45726:SF3">
    <property type="entry name" value="LEUKOTRIENE A-4 HYDROLASE"/>
    <property type="match status" value="1"/>
</dbReference>
<keyword evidence="6" id="KW-0378">Hydrolase</keyword>
<keyword evidence="12" id="KW-0472">Membrane</keyword>
<evidence type="ECO:0000256" key="5">
    <source>
        <dbReference type="ARBA" id="ARBA00022723"/>
    </source>
</evidence>
<proteinExistence type="inferred from homology"/>
<comment type="caution">
    <text evidence="14">The sequence shown here is derived from an EMBL/GenBank/DDBJ whole genome shotgun (WGS) entry which is preliminary data.</text>
</comment>
<comment type="similarity">
    <text evidence="2">Belongs to the peptidase M1 family.</text>
</comment>
<dbReference type="InterPro" id="IPR038502">
    <property type="entry name" value="M1_LTA-4_hydro/amino_C_sf"/>
</dbReference>
<keyword evidence="7 11" id="KW-0862">Zinc</keyword>
<dbReference type="SUPFAM" id="SSF63737">
    <property type="entry name" value="Leukotriene A4 hydrolase N-terminal domain"/>
    <property type="match status" value="1"/>
</dbReference>
<feature type="domain" description="Peptidase M1 leukotriene A4 hydrolase/aminopeptidase C-terminal" evidence="13">
    <location>
        <begin position="493"/>
        <end position="639"/>
    </location>
</feature>
<dbReference type="InterPro" id="IPR042097">
    <property type="entry name" value="Aminopeptidase_N-like_N_sf"/>
</dbReference>
<evidence type="ECO:0000256" key="1">
    <source>
        <dbReference type="ARBA" id="ARBA00004496"/>
    </source>
</evidence>
<dbReference type="GO" id="GO:0006508">
    <property type="term" value="P:proteolysis"/>
    <property type="evidence" value="ECO:0007669"/>
    <property type="project" value="UniProtKB-KW"/>
</dbReference>
<feature type="active site" description="Proton donor" evidence="9">
    <location>
        <position position="405"/>
    </location>
</feature>
<feature type="active site" description="Proton acceptor" evidence="9">
    <location>
        <position position="362"/>
    </location>
</feature>
<dbReference type="InterPro" id="IPR045357">
    <property type="entry name" value="Aminopeptidase_N-like_N"/>
</dbReference>
<dbReference type="OMA" id="FPGNHHP"/>